<organism evidence="1 2">
    <name type="scientific">Polyangium mundeleinium</name>
    <dbReference type="NCBI Taxonomy" id="2995306"/>
    <lineage>
        <taxon>Bacteria</taxon>
        <taxon>Pseudomonadati</taxon>
        <taxon>Myxococcota</taxon>
        <taxon>Polyangia</taxon>
        <taxon>Polyangiales</taxon>
        <taxon>Polyangiaceae</taxon>
        <taxon>Polyangium</taxon>
    </lineage>
</organism>
<sequence>MTLLIAFFVWAVRDFGKFNAKRERVFREGLRGEGTIVGVTDGLARRGYDREVVLTLDVVLPGRPVSRAEARVFAGQVKARELVPGARLPVLVDPVDASRVVVDPATGLATSDLSLPR</sequence>
<proteinExistence type="predicted"/>
<accession>A0ABT5EM19</accession>
<evidence type="ECO:0000313" key="1">
    <source>
        <dbReference type="EMBL" id="MDC0742509.1"/>
    </source>
</evidence>
<evidence type="ECO:0008006" key="3">
    <source>
        <dbReference type="Google" id="ProtNLM"/>
    </source>
</evidence>
<dbReference type="RefSeq" id="WP_271917885.1">
    <property type="nucleotide sequence ID" value="NZ_JAQNDO010000001.1"/>
</dbReference>
<keyword evidence="2" id="KW-1185">Reference proteome</keyword>
<name>A0ABT5EM19_9BACT</name>
<protein>
    <recommendedName>
        <fullName evidence="3">DUF3592 domain-containing protein</fullName>
    </recommendedName>
</protein>
<dbReference type="Proteomes" id="UP001221411">
    <property type="component" value="Unassembled WGS sequence"/>
</dbReference>
<gene>
    <name evidence="1" type="ORF">POL67_14235</name>
</gene>
<dbReference type="EMBL" id="JAQNDO010000001">
    <property type="protein sequence ID" value="MDC0742509.1"/>
    <property type="molecule type" value="Genomic_DNA"/>
</dbReference>
<comment type="caution">
    <text evidence="1">The sequence shown here is derived from an EMBL/GenBank/DDBJ whole genome shotgun (WGS) entry which is preliminary data.</text>
</comment>
<reference evidence="1 2" key="1">
    <citation type="submission" date="2022-11" db="EMBL/GenBank/DDBJ databases">
        <title>Minimal conservation of predation-associated metabolite biosynthetic gene clusters underscores biosynthetic potential of Myxococcota including descriptions for ten novel species: Archangium lansinium sp. nov., Myxococcus landrumus sp. nov., Nannocystis bai.</title>
        <authorList>
            <person name="Ahearne A."/>
            <person name="Stevens C."/>
            <person name="Dowd S."/>
        </authorList>
    </citation>
    <scope>NUCLEOTIDE SEQUENCE [LARGE SCALE GENOMIC DNA]</scope>
    <source>
        <strain evidence="1 2">RJM3</strain>
    </source>
</reference>
<evidence type="ECO:0000313" key="2">
    <source>
        <dbReference type="Proteomes" id="UP001221411"/>
    </source>
</evidence>